<reference evidence="2" key="1">
    <citation type="submission" date="2020-05" db="EMBL/GenBank/DDBJ databases">
        <title>WGS assembly of Panicum virgatum.</title>
        <authorList>
            <person name="Lovell J.T."/>
            <person name="Jenkins J."/>
            <person name="Shu S."/>
            <person name="Juenger T.E."/>
            <person name="Schmutz J."/>
        </authorList>
    </citation>
    <scope>NUCLEOTIDE SEQUENCE</scope>
    <source>
        <strain evidence="2">AP13</strain>
    </source>
</reference>
<protein>
    <submittedName>
        <fullName evidence="2">Uncharacterized protein</fullName>
    </submittedName>
</protein>
<evidence type="ECO:0000313" key="3">
    <source>
        <dbReference type="Proteomes" id="UP000823388"/>
    </source>
</evidence>
<feature type="compositionally biased region" description="Low complexity" evidence="1">
    <location>
        <begin position="154"/>
        <end position="170"/>
    </location>
</feature>
<feature type="compositionally biased region" description="Low complexity" evidence="1">
    <location>
        <begin position="36"/>
        <end position="45"/>
    </location>
</feature>
<feature type="region of interest" description="Disordered" evidence="1">
    <location>
        <begin position="20"/>
        <end position="89"/>
    </location>
</feature>
<organism evidence="2 3">
    <name type="scientific">Panicum virgatum</name>
    <name type="common">Blackwell switchgrass</name>
    <dbReference type="NCBI Taxonomy" id="38727"/>
    <lineage>
        <taxon>Eukaryota</taxon>
        <taxon>Viridiplantae</taxon>
        <taxon>Streptophyta</taxon>
        <taxon>Embryophyta</taxon>
        <taxon>Tracheophyta</taxon>
        <taxon>Spermatophyta</taxon>
        <taxon>Magnoliopsida</taxon>
        <taxon>Liliopsida</taxon>
        <taxon>Poales</taxon>
        <taxon>Poaceae</taxon>
        <taxon>PACMAD clade</taxon>
        <taxon>Panicoideae</taxon>
        <taxon>Panicodae</taxon>
        <taxon>Paniceae</taxon>
        <taxon>Panicinae</taxon>
        <taxon>Panicum</taxon>
        <taxon>Panicum sect. Hiantes</taxon>
    </lineage>
</organism>
<comment type="caution">
    <text evidence="2">The sequence shown here is derived from an EMBL/GenBank/DDBJ whole genome shotgun (WGS) entry which is preliminary data.</text>
</comment>
<feature type="compositionally biased region" description="Basic residues" evidence="1">
    <location>
        <begin position="58"/>
        <end position="73"/>
    </location>
</feature>
<name>A0A8T0XQB6_PANVG</name>
<evidence type="ECO:0000313" key="2">
    <source>
        <dbReference type="EMBL" id="KAG2659374.1"/>
    </source>
</evidence>
<keyword evidence="3" id="KW-1185">Reference proteome</keyword>
<proteinExistence type="predicted"/>
<accession>A0A8T0XQB6</accession>
<feature type="region of interest" description="Disordered" evidence="1">
    <location>
        <begin position="116"/>
        <end position="235"/>
    </location>
</feature>
<dbReference type="Proteomes" id="UP000823388">
    <property type="component" value="Chromosome 1K"/>
</dbReference>
<gene>
    <name evidence="2" type="ORF">PVAP13_1KG352205</name>
</gene>
<sequence length="235" mass="25340">MPDHQLAVTAVVIIALTSRRNPSRGASTRRPRRSRVAASTTTPSSWAILQNRTYPAARRSRRQHSCCRPKHHNAANGSHLPMHASPPRAPHLALGTPDGAASTMGAAHFLGRPIRPSRHWIRPPEPGKWPDRAMDEEEGKRRRKEAPSCRPEPARALAGTAAATPGSPAEPHARARARHRHPGKPRGLAGGLLRRWRGGRGGGKGPAAAGAVRRPSRLRGEGDAGPFFPSLRSIL</sequence>
<feature type="compositionally biased region" description="Basic residues" evidence="1">
    <location>
        <begin position="174"/>
        <end position="184"/>
    </location>
</feature>
<evidence type="ECO:0000256" key="1">
    <source>
        <dbReference type="SAM" id="MobiDB-lite"/>
    </source>
</evidence>
<dbReference type="EMBL" id="CM029037">
    <property type="protein sequence ID" value="KAG2659374.1"/>
    <property type="molecule type" value="Genomic_DNA"/>
</dbReference>
<dbReference type="AlphaFoldDB" id="A0A8T0XQB6"/>